<proteinExistence type="predicted"/>
<evidence type="ECO:0000313" key="3">
    <source>
        <dbReference type="EMBL" id="CRG97168.1"/>
    </source>
</evidence>
<accession>A0A1J1GY29</accession>
<organism evidence="3 4">
    <name type="scientific">Plasmodium gallinaceum</name>
    <dbReference type="NCBI Taxonomy" id="5849"/>
    <lineage>
        <taxon>Eukaryota</taxon>
        <taxon>Sar</taxon>
        <taxon>Alveolata</taxon>
        <taxon>Apicomplexa</taxon>
        <taxon>Aconoidasida</taxon>
        <taxon>Haemosporida</taxon>
        <taxon>Plasmodiidae</taxon>
        <taxon>Plasmodium</taxon>
        <taxon>Plasmodium (Haemamoeba)</taxon>
    </lineage>
</organism>
<keyword evidence="4" id="KW-1185">Reference proteome</keyword>
<dbReference type="EMBL" id="CVMV01000092">
    <property type="protein sequence ID" value="CRG97168.1"/>
    <property type="molecule type" value="Genomic_DNA"/>
</dbReference>
<dbReference type="OrthoDB" id="348930at2759"/>
<feature type="coiled-coil region" evidence="1">
    <location>
        <begin position="1491"/>
        <end position="1547"/>
    </location>
</feature>
<gene>
    <name evidence="3" type="ORF">PGAL8A_00474700</name>
</gene>
<feature type="compositionally biased region" description="Polar residues" evidence="2">
    <location>
        <begin position="487"/>
        <end position="507"/>
    </location>
</feature>
<dbReference type="Proteomes" id="UP000220797">
    <property type="component" value="Unassembled WGS sequence"/>
</dbReference>
<feature type="region of interest" description="Disordered" evidence="2">
    <location>
        <begin position="27"/>
        <end position="46"/>
    </location>
</feature>
<protein>
    <submittedName>
        <fullName evidence="3">Surface-associated interspersed protein (SURFIN)</fullName>
    </submittedName>
</protein>
<dbReference type="RefSeq" id="XP_028529971.1">
    <property type="nucleotide sequence ID" value="XM_028673527.1"/>
</dbReference>
<sequence>MRKKSILKKARYLSQAEETSCILDKQYSETKENGDSSSSERSKLNTEIRTFDEDTNNELNFYLDDREINNDTVKCQKSSSYVNWRGMDFVNLVLNEEKDRNISSLVNCWNEKQRSFETKIQDKTNSTCTLKNFDYCAVLKKNDNCTSPYKNSDLPDLIPLTYNELKDNQYEQNKTKIIDDRHNRFHNITNDISHYYYRMYENDKSPLNCGKWSMYIYKRGKQFIKMAANELYEDAVYVNDAIRRWNEHSNQLETTVLEDTQYQCNMTKFIYQIKEQENSNNPYDLSRLISKKNHNQSNETTYNTTALPDNLHSTTVTPNVLHNVTTTSSLDNNTTNVNNVNGTNASENTLTGDTSVPPATADQIVPKTSTTISPIDTTQSNSLTPNDKINSITNNISNTTSSPPFTGTLISPATKILPSNSTTSSVTPTVTPLHGEISATATNEYSIATMKTFTNNITPSTTYTKSPATLSIPSETVTSVNKTISTNGNISVTNDTASPSIDPTSSPEIAPSLTTMTTTPTDSSTPPLPLSIPKITTLSSTNNSTSPTKDMSILPTNEVTNKTATSPLTDNSTPLLTNIIEDATTIESSTNRVASPETDVISPAINITSLMPDTISPNALSNSLDKTPILTNTTAFFPTTNSNLFSNQTDSIQLQIPPNTHAPLKQPQQNFHGRNCSENISLCQTATDPNTLKPVPSSDPNEVMPTVKPTDNLLIPMVSGGIFLLGIIFLLILLCKYTPIGSWIRNRKSKKKKARKKIKKITREPLLMDTNNTKNEPINNQNYSSLHHEKEIPQCDMSLKNRKDLKYKQVKKSKAHKGMYMENEKYLKYEHMKKYKPHAGMHMENENKCIREAVEVSKKHENEFILREKLNEDNPTNEIKDELNKNRLEENPVHVVGYIRNGTLNEEKANEINSHKEKSTCEVEMKNLGNKTTIENDVCNWNSWVDIHMNALLEYKKEEWKLNKTEFIDICLEEIQKEGENSNLKDMGNNFVMKINEENNTDTIDKNSSILDKYKNEKWFIILKKEWKQEQEKYLEYLEEYEIEKMTEMGVNNFMLDKKKKIWKKWIEWQIEHSYKYKNQNWFIKLLEEYEKEEFHENIKEEKIDKERNNGIDKSEMKKNLERRILLDIHMMVLEECMKEEWEKEEEFYKTNIIEIRKYKDLDEETNILDKIERERSWNVISEKKKEEIEKWKKEKWFIELMLEWKNNEEKYMMETNEEILVKKNKEIIIDVVLERKSNIWKKHCENICRKWKEDDNNEEWFTKLVNEYENEEKEYKSRIDKNSIEKKIENEKTIERGEPVTEINKKGEEKMGKYEWNSLEESYERNNSIINKKKLKWKTLIEIYMVILEECRKEEWLLNKGKFLETCLDEFIKEEKEKYPKKIENDLEMLREGKEDISTLMIEKQKLLWKKWVERNKRMSEKWKKEEWFINLKKEWEKEQEKFDELTNESEISDIEAGKNPMLEKQKRIWKRWLKKQRMWFILHSEDEWFNNLLDEYEKEEELKEGITKKDAKKAKKIHENIEELKQEGDNEIEKNRKKREKLIQKVLIEIHMTLLEEFMKDEWQEEKEYFFKKMVEELRIQENLDEDLNILEIKKKSSNDLLNNDKEKIDEWKKKKWFIELILEMKRKEKEYIKEVYEDMIAKNNEKRIKNPMLEMQKIIWKKHCEDIHRRWIEKNNKEILQR</sequence>
<dbReference type="GeneID" id="39733280"/>
<evidence type="ECO:0000256" key="2">
    <source>
        <dbReference type="SAM" id="MobiDB-lite"/>
    </source>
</evidence>
<name>A0A1J1GY29_PLAGA</name>
<feature type="compositionally biased region" description="Polar residues" evidence="2">
    <location>
        <begin position="554"/>
        <end position="572"/>
    </location>
</feature>
<feature type="compositionally biased region" description="Low complexity" evidence="2">
    <location>
        <begin position="511"/>
        <end position="546"/>
    </location>
</feature>
<comment type="caution">
    <text evidence="3">The sequence shown here is derived from an EMBL/GenBank/DDBJ whole genome shotgun (WGS) entry which is preliminary data.</text>
</comment>
<evidence type="ECO:0000256" key="1">
    <source>
        <dbReference type="SAM" id="Coils"/>
    </source>
</evidence>
<feature type="region of interest" description="Disordered" evidence="2">
    <location>
        <begin position="487"/>
        <end position="572"/>
    </location>
</feature>
<keyword evidence="1" id="KW-0175">Coiled coil</keyword>
<dbReference type="VEuPathDB" id="PlasmoDB:PGAL8A_00474700"/>
<reference evidence="3" key="1">
    <citation type="submission" date="2015-04" db="EMBL/GenBank/DDBJ databases">
        <authorList>
            <consortium name="Pathogen Informatics"/>
        </authorList>
    </citation>
    <scope>NUCLEOTIDE SEQUENCE [LARGE SCALE GENOMIC DNA]</scope>
    <source>
        <strain evidence="3">8A</strain>
    </source>
</reference>
<evidence type="ECO:0000313" key="4">
    <source>
        <dbReference type="Proteomes" id="UP000220797"/>
    </source>
</evidence>